<keyword evidence="4" id="KW-1185">Reference proteome</keyword>
<feature type="compositionally biased region" description="Basic and acidic residues" evidence="1">
    <location>
        <begin position="380"/>
        <end position="389"/>
    </location>
</feature>
<dbReference type="Proteomes" id="UP000001307">
    <property type="component" value="Unassembled WGS sequence"/>
</dbReference>
<dbReference type="InParanoid" id="E4XTV6"/>
<protein>
    <recommendedName>
        <fullName evidence="2">Non-structural maintenance of chromosome element 4 C-terminal domain-containing protein</fullName>
    </recommendedName>
</protein>
<gene>
    <name evidence="3" type="ORF">GSOID_T00003917001</name>
</gene>
<sequence>MEIESKKQILEKLDRKRELEGEEEFSMLTEGIANYEELREVHREEPTAEIFVRDSADLIKRLNIFGKDASEFDFKIDHFFDQLIENNGYTIRSREFWGHMDQVQNIRGLRDEWIPKWTKFRGRTTVNEPVMNFEQSFKNVPLRRCITERRRRGLSIEALCKDINEKGGIETRKRRKVIDDKYGEEQKVGQGDTESTNDAMEQLRILKTFLAEFQWQEKRCSENGVRLEDQEPVLYWEFVCVKDYSETIENIFYLSFLIKDDTIVIFNDKNYGLTALAPNYKRLGDAKCKFSWKHNSVLKKYIPNEANIEYAKNFVDHSNKHAAELKQKYVMDRNYVEYGGHPLLSKVSHVHLNQNVHANYVKFFEERAAKNGANWKPTLRRKEKDDAKKEKKVRGKKAK</sequence>
<organism evidence="3">
    <name type="scientific">Oikopleura dioica</name>
    <name type="common">Tunicate</name>
    <dbReference type="NCBI Taxonomy" id="34765"/>
    <lineage>
        <taxon>Eukaryota</taxon>
        <taxon>Metazoa</taxon>
        <taxon>Chordata</taxon>
        <taxon>Tunicata</taxon>
        <taxon>Appendicularia</taxon>
        <taxon>Copelata</taxon>
        <taxon>Oikopleuridae</taxon>
        <taxon>Oikopleura</taxon>
    </lineage>
</organism>
<evidence type="ECO:0000313" key="3">
    <source>
        <dbReference type="EMBL" id="CBY13168.1"/>
    </source>
</evidence>
<name>E4XTV6_OIKDI</name>
<evidence type="ECO:0000256" key="1">
    <source>
        <dbReference type="SAM" id="MobiDB-lite"/>
    </source>
</evidence>
<evidence type="ECO:0000313" key="4">
    <source>
        <dbReference type="Proteomes" id="UP000001307"/>
    </source>
</evidence>
<accession>E4XTV6</accession>
<dbReference type="EMBL" id="FN653164">
    <property type="protein sequence ID" value="CBY13168.1"/>
    <property type="molecule type" value="Genomic_DNA"/>
</dbReference>
<dbReference type="AlphaFoldDB" id="E4XTV6"/>
<feature type="domain" description="Non-structural maintenance of chromosome element 4 C-terminal" evidence="2">
    <location>
        <begin position="234"/>
        <end position="276"/>
    </location>
</feature>
<reference evidence="3" key="1">
    <citation type="journal article" date="2010" name="Science">
        <title>Plasticity of animal genome architecture unmasked by rapid evolution of a pelagic tunicate.</title>
        <authorList>
            <person name="Denoeud F."/>
            <person name="Henriet S."/>
            <person name="Mungpakdee S."/>
            <person name="Aury J.M."/>
            <person name="Da Silva C."/>
            <person name="Brinkmann H."/>
            <person name="Mikhaleva J."/>
            <person name="Olsen L.C."/>
            <person name="Jubin C."/>
            <person name="Canestro C."/>
            <person name="Bouquet J.M."/>
            <person name="Danks G."/>
            <person name="Poulain J."/>
            <person name="Campsteijn C."/>
            <person name="Adamski M."/>
            <person name="Cross I."/>
            <person name="Yadetie F."/>
            <person name="Muffato M."/>
            <person name="Louis A."/>
            <person name="Butcher S."/>
            <person name="Tsagkogeorga G."/>
            <person name="Konrad A."/>
            <person name="Singh S."/>
            <person name="Jensen M.F."/>
            <person name="Cong E.H."/>
            <person name="Eikeseth-Otteraa H."/>
            <person name="Noel B."/>
            <person name="Anthouard V."/>
            <person name="Porcel B.M."/>
            <person name="Kachouri-Lafond R."/>
            <person name="Nishino A."/>
            <person name="Ugolini M."/>
            <person name="Chourrout P."/>
            <person name="Nishida H."/>
            <person name="Aasland R."/>
            <person name="Huzurbazar S."/>
            <person name="Westhof E."/>
            <person name="Delsuc F."/>
            <person name="Lehrach H."/>
            <person name="Reinhardt R."/>
            <person name="Weissenbach J."/>
            <person name="Roy S.W."/>
            <person name="Artiguenave F."/>
            <person name="Postlethwait J.H."/>
            <person name="Manak J.R."/>
            <person name="Thompson E.M."/>
            <person name="Jaillon O."/>
            <person name="Du Pasquier L."/>
            <person name="Boudinot P."/>
            <person name="Liberles D.A."/>
            <person name="Volff J.N."/>
            <person name="Philippe H."/>
            <person name="Lenhard B."/>
            <person name="Roest Crollius H."/>
            <person name="Wincker P."/>
            <person name="Chourrout D."/>
        </authorList>
    </citation>
    <scope>NUCLEOTIDE SEQUENCE [LARGE SCALE GENOMIC DNA]</scope>
</reference>
<dbReference type="InterPro" id="IPR014854">
    <property type="entry name" value="Nse4_C"/>
</dbReference>
<feature type="region of interest" description="Disordered" evidence="1">
    <location>
        <begin position="374"/>
        <end position="399"/>
    </location>
</feature>
<feature type="compositionally biased region" description="Basic residues" evidence="1">
    <location>
        <begin position="390"/>
        <end position="399"/>
    </location>
</feature>
<dbReference type="OrthoDB" id="361242at2759"/>
<dbReference type="Pfam" id="PF08743">
    <property type="entry name" value="Nse4_C"/>
    <property type="match status" value="1"/>
</dbReference>
<evidence type="ECO:0000259" key="2">
    <source>
        <dbReference type="Pfam" id="PF08743"/>
    </source>
</evidence>
<proteinExistence type="predicted"/>